<dbReference type="EMBL" id="JASBWV010000048">
    <property type="protein sequence ID" value="KAJ9115158.1"/>
    <property type="molecule type" value="Genomic_DNA"/>
</dbReference>
<name>A0ACC2WUN9_9TREE</name>
<sequence length="236" mass="26255">MAPSTTKMRNQFPSLVRLIQVDVAVSDDRSPVGWVFGTFMYVYDDEKKNPWERLVPIGLQWGNDPKLTQKEYDAGTRPVETWMNPAAEVIRKDLGGKRPCWGWHGRLNGPADNFMSACLSCHSMATSSGGKLVPPKAKYDPKTGRWTAQDDKERMKWFQNIPAGTVAEGPGYSADYSLQLQMGVTNFEAWKASGGYPWEDAGAVPPGKRVSVKARKRQAPDTDEMTGPTMDYTESA</sequence>
<dbReference type="Proteomes" id="UP001234202">
    <property type="component" value="Unassembled WGS sequence"/>
</dbReference>
<gene>
    <name evidence="1" type="ORF">QFC24_007069</name>
</gene>
<protein>
    <submittedName>
        <fullName evidence="1">Uncharacterized protein</fullName>
    </submittedName>
</protein>
<reference evidence="1" key="1">
    <citation type="submission" date="2023-04" db="EMBL/GenBank/DDBJ databases">
        <title>Draft Genome sequencing of Naganishia species isolated from polar environments using Oxford Nanopore Technology.</title>
        <authorList>
            <person name="Leo P."/>
            <person name="Venkateswaran K."/>
        </authorList>
    </citation>
    <scope>NUCLEOTIDE SEQUENCE</scope>
    <source>
        <strain evidence="1">DBVPG 5303</strain>
    </source>
</reference>
<accession>A0ACC2WUN9</accession>
<comment type="caution">
    <text evidence="1">The sequence shown here is derived from an EMBL/GenBank/DDBJ whole genome shotgun (WGS) entry which is preliminary data.</text>
</comment>
<evidence type="ECO:0000313" key="1">
    <source>
        <dbReference type="EMBL" id="KAJ9115158.1"/>
    </source>
</evidence>
<keyword evidence="2" id="KW-1185">Reference proteome</keyword>
<organism evidence="1 2">
    <name type="scientific">Naganishia onofrii</name>
    <dbReference type="NCBI Taxonomy" id="1851511"/>
    <lineage>
        <taxon>Eukaryota</taxon>
        <taxon>Fungi</taxon>
        <taxon>Dikarya</taxon>
        <taxon>Basidiomycota</taxon>
        <taxon>Agaricomycotina</taxon>
        <taxon>Tremellomycetes</taxon>
        <taxon>Filobasidiales</taxon>
        <taxon>Filobasidiaceae</taxon>
        <taxon>Naganishia</taxon>
    </lineage>
</organism>
<evidence type="ECO:0000313" key="2">
    <source>
        <dbReference type="Proteomes" id="UP001234202"/>
    </source>
</evidence>
<proteinExistence type="predicted"/>